<evidence type="ECO:0000256" key="1">
    <source>
        <dbReference type="ARBA" id="ARBA00001917"/>
    </source>
</evidence>
<dbReference type="InterPro" id="IPR001155">
    <property type="entry name" value="OxRdtase_FMN_N"/>
</dbReference>
<comment type="caution">
    <text evidence="7">The sequence shown here is derived from an EMBL/GenBank/DDBJ whole genome shotgun (WGS) entry which is preliminary data.</text>
</comment>
<evidence type="ECO:0000256" key="3">
    <source>
        <dbReference type="ARBA" id="ARBA00022643"/>
    </source>
</evidence>
<protein>
    <submittedName>
        <fullName evidence="7">NADPH2 dehydrogenase</fullName>
        <ecNumber evidence="7">1.6.99.1</ecNumber>
    </submittedName>
</protein>
<comment type="cofactor">
    <cofactor evidence="1">
        <name>FMN</name>
        <dbReference type="ChEBI" id="CHEBI:58210"/>
    </cofactor>
</comment>
<evidence type="ECO:0000256" key="5">
    <source>
        <dbReference type="ARBA" id="ARBA00023002"/>
    </source>
</evidence>
<evidence type="ECO:0000256" key="4">
    <source>
        <dbReference type="ARBA" id="ARBA00022857"/>
    </source>
</evidence>
<feature type="domain" description="NADH:flavin oxidoreductase/NADH oxidase N-terminal" evidence="6">
    <location>
        <begin position="6"/>
        <end position="321"/>
    </location>
</feature>
<dbReference type="Pfam" id="PF00724">
    <property type="entry name" value="Oxidored_FMN"/>
    <property type="match status" value="1"/>
</dbReference>
<dbReference type="InterPro" id="IPR044152">
    <property type="entry name" value="YqjM-like"/>
</dbReference>
<keyword evidence="8" id="KW-1185">Reference proteome</keyword>
<keyword evidence="4" id="KW-0521">NADP</keyword>
<dbReference type="RefSeq" id="WP_209862594.1">
    <property type="nucleotide sequence ID" value="NZ_JAGGLD010000003.1"/>
</dbReference>
<dbReference type="EMBL" id="JAGGLD010000003">
    <property type="protein sequence ID" value="MBP2001395.1"/>
    <property type="molecule type" value="Genomic_DNA"/>
</dbReference>
<evidence type="ECO:0000313" key="7">
    <source>
        <dbReference type="EMBL" id="MBP2001395.1"/>
    </source>
</evidence>
<reference evidence="7 8" key="1">
    <citation type="submission" date="2021-03" db="EMBL/GenBank/DDBJ databases">
        <title>Genomic Encyclopedia of Type Strains, Phase IV (KMG-IV): sequencing the most valuable type-strain genomes for metagenomic binning, comparative biology and taxonomic classification.</title>
        <authorList>
            <person name="Goeker M."/>
        </authorList>
    </citation>
    <scope>NUCLEOTIDE SEQUENCE [LARGE SCALE GENOMIC DNA]</scope>
    <source>
        <strain evidence="7 8">DSM 26806</strain>
    </source>
</reference>
<evidence type="ECO:0000313" key="8">
    <source>
        <dbReference type="Proteomes" id="UP001519288"/>
    </source>
</evidence>
<dbReference type="PANTHER" id="PTHR43303">
    <property type="entry name" value="NADPH DEHYDROGENASE C23G7.10C-RELATED"/>
    <property type="match status" value="1"/>
</dbReference>
<dbReference type="Proteomes" id="UP001519288">
    <property type="component" value="Unassembled WGS sequence"/>
</dbReference>
<dbReference type="SUPFAM" id="SSF51395">
    <property type="entry name" value="FMN-linked oxidoreductases"/>
    <property type="match status" value="1"/>
</dbReference>
<name>A0ABS4JI54_9BACL</name>
<evidence type="ECO:0000259" key="6">
    <source>
        <dbReference type="Pfam" id="PF00724"/>
    </source>
</evidence>
<dbReference type="InterPro" id="IPR013785">
    <property type="entry name" value="Aldolase_TIM"/>
</dbReference>
<dbReference type="GO" id="GO:0003959">
    <property type="term" value="F:NADPH dehydrogenase activity"/>
    <property type="evidence" value="ECO:0007669"/>
    <property type="project" value="UniProtKB-EC"/>
</dbReference>
<keyword evidence="2" id="KW-0285">Flavoprotein</keyword>
<keyword evidence="3" id="KW-0288">FMN</keyword>
<evidence type="ECO:0000256" key="2">
    <source>
        <dbReference type="ARBA" id="ARBA00022630"/>
    </source>
</evidence>
<accession>A0ABS4JI54</accession>
<dbReference type="EC" id="1.6.99.1" evidence="7"/>
<dbReference type="PANTHER" id="PTHR43303:SF4">
    <property type="entry name" value="NADPH DEHYDROGENASE C23G7.10C-RELATED"/>
    <property type="match status" value="1"/>
</dbReference>
<gene>
    <name evidence="7" type="ORF">J2Z69_002438</name>
</gene>
<proteinExistence type="predicted"/>
<sequence length="339" mass="37517">MTLALNTPLTLRGLTLRNRLIMAPMQQYKGTPEAIAGDHHVEHYSQRAKHVGLVILESTAISANGRLWENDIGIYTDQHVESLKRITDAIHEHHTPVFIQLSHGGRKSAPEVTTRLIAPSAIAYDEHYGTPEALSLAGIEHIIEEYRLAARRSLNAGFDGIEIHAAHGFLIHQFLSPLSNTRLDAYGGTSLNRVRFLREVLLAIRTEVGTDYPVIIRISATDYYEGGLTPVDWIQMLKPLESELDAIHVSTGGNIPVQPSDIYDAYQLPHAAAIKQHFNIPIIAVGKIYTRSLANRILEDHLADAIAIGRPLLDDPDYAEHLLISGQGRNVPPAKFSNN</sequence>
<organism evidence="7 8">
    <name type="scientific">Paenibacillus shirakamiensis</name>
    <dbReference type="NCBI Taxonomy" id="1265935"/>
    <lineage>
        <taxon>Bacteria</taxon>
        <taxon>Bacillati</taxon>
        <taxon>Bacillota</taxon>
        <taxon>Bacilli</taxon>
        <taxon>Bacillales</taxon>
        <taxon>Paenibacillaceae</taxon>
        <taxon>Paenibacillus</taxon>
    </lineage>
</organism>
<dbReference type="Gene3D" id="3.20.20.70">
    <property type="entry name" value="Aldolase class I"/>
    <property type="match status" value="1"/>
</dbReference>
<keyword evidence="5 7" id="KW-0560">Oxidoreductase</keyword>